<accession>A0A9D4M221</accession>
<organism evidence="2 3">
    <name type="scientific">Dreissena polymorpha</name>
    <name type="common">Zebra mussel</name>
    <name type="synonym">Mytilus polymorpha</name>
    <dbReference type="NCBI Taxonomy" id="45954"/>
    <lineage>
        <taxon>Eukaryota</taxon>
        <taxon>Metazoa</taxon>
        <taxon>Spiralia</taxon>
        <taxon>Lophotrochozoa</taxon>
        <taxon>Mollusca</taxon>
        <taxon>Bivalvia</taxon>
        <taxon>Autobranchia</taxon>
        <taxon>Heteroconchia</taxon>
        <taxon>Euheterodonta</taxon>
        <taxon>Imparidentia</taxon>
        <taxon>Neoheterodontei</taxon>
        <taxon>Myida</taxon>
        <taxon>Dreissenoidea</taxon>
        <taxon>Dreissenidae</taxon>
        <taxon>Dreissena</taxon>
    </lineage>
</organism>
<comment type="caution">
    <text evidence="2">The sequence shown here is derived from an EMBL/GenBank/DDBJ whole genome shotgun (WGS) entry which is preliminary data.</text>
</comment>
<dbReference type="Pfam" id="PF13383">
    <property type="entry name" value="Methyltransf_22"/>
    <property type="match status" value="1"/>
</dbReference>
<sequence length="176" mass="20167">MSAEESENINVFVDDVVTNEDGDYVLPDDATVKQMTRLQLIGVFWKYINRMQTLCRNVYSVGTVKDGGKEICTNEPYRSSPPCIVYSYGIDYILDFDLAVVKLFGCKVYAFDPSMKMESMQISEHIWFCNWGLGGEDTVTYDGLVINACNHEERTWSFQCIEIQFDCLRQDQPGMV</sequence>
<protein>
    <recommendedName>
        <fullName evidence="1">Methyltransferase domain-containing protein</fullName>
    </recommendedName>
</protein>
<dbReference type="InterPro" id="IPR025714">
    <property type="entry name" value="Methyltranfer_dom"/>
</dbReference>
<gene>
    <name evidence="2" type="ORF">DPMN_031061</name>
</gene>
<evidence type="ECO:0000313" key="2">
    <source>
        <dbReference type="EMBL" id="KAH3867924.1"/>
    </source>
</evidence>
<name>A0A9D4M221_DREPO</name>
<reference evidence="2" key="1">
    <citation type="journal article" date="2019" name="bioRxiv">
        <title>The Genome of the Zebra Mussel, Dreissena polymorpha: A Resource for Invasive Species Research.</title>
        <authorList>
            <person name="McCartney M.A."/>
            <person name="Auch B."/>
            <person name="Kono T."/>
            <person name="Mallez S."/>
            <person name="Zhang Y."/>
            <person name="Obille A."/>
            <person name="Becker A."/>
            <person name="Abrahante J.E."/>
            <person name="Garbe J."/>
            <person name="Badalamenti J.P."/>
            <person name="Herman A."/>
            <person name="Mangelson H."/>
            <person name="Liachko I."/>
            <person name="Sullivan S."/>
            <person name="Sone E.D."/>
            <person name="Koren S."/>
            <person name="Silverstein K.A.T."/>
            <person name="Beckman K.B."/>
            <person name="Gohl D.M."/>
        </authorList>
    </citation>
    <scope>NUCLEOTIDE SEQUENCE</scope>
    <source>
        <strain evidence="2">Duluth1</strain>
        <tissue evidence="2">Whole animal</tissue>
    </source>
</reference>
<dbReference type="PANTHER" id="PTHR32026:SF10">
    <property type="entry name" value="METHYLTRANSFERASE-LIKE PROTEIN 24-RELATED"/>
    <property type="match status" value="1"/>
</dbReference>
<reference evidence="2" key="2">
    <citation type="submission" date="2020-11" db="EMBL/GenBank/DDBJ databases">
        <authorList>
            <person name="McCartney M.A."/>
            <person name="Auch B."/>
            <person name="Kono T."/>
            <person name="Mallez S."/>
            <person name="Becker A."/>
            <person name="Gohl D.M."/>
            <person name="Silverstein K.A.T."/>
            <person name="Koren S."/>
            <person name="Bechman K.B."/>
            <person name="Herman A."/>
            <person name="Abrahante J.E."/>
            <person name="Garbe J."/>
        </authorList>
    </citation>
    <scope>NUCLEOTIDE SEQUENCE</scope>
    <source>
        <strain evidence="2">Duluth1</strain>
        <tissue evidence="2">Whole animal</tissue>
    </source>
</reference>
<keyword evidence="3" id="KW-1185">Reference proteome</keyword>
<dbReference type="AlphaFoldDB" id="A0A9D4M221"/>
<dbReference type="PANTHER" id="PTHR32026">
    <property type="entry name" value="METHYLTRANSFERASE-LIKE PROTEIN 24"/>
    <property type="match status" value="1"/>
</dbReference>
<evidence type="ECO:0000259" key="1">
    <source>
        <dbReference type="Pfam" id="PF13383"/>
    </source>
</evidence>
<dbReference type="Proteomes" id="UP000828390">
    <property type="component" value="Unassembled WGS sequence"/>
</dbReference>
<dbReference type="EMBL" id="JAIWYP010000002">
    <property type="protein sequence ID" value="KAH3867924.1"/>
    <property type="molecule type" value="Genomic_DNA"/>
</dbReference>
<proteinExistence type="predicted"/>
<evidence type="ECO:0000313" key="3">
    <source>
        <dbReference type="Proteomes" id="UP000828390"/>
    </source>
</evidence>
<feature type="domain" description="Methyltransferase" evidence="1">
    <location>
        <begin position="53"/>
        <end position="148"/>
    </location>
</feature>
<dbReference type="InterPro" id="IPR026913">
    <property type="entry name" value="METTL24"/>
</dbReference>